<dbReference type="OrthoDB" id="116092at2759"/>
<dbReference type="EMBL" id="NBNE01015368">
    <property type="protein sequence ID" value="OWY93829.1"/>
    <property type="molecule type" value="Genomic_DNA"/>
</dbReference>
<sequence>MDRSEFPHLTDAQFESVRKLGSIFGMDAFRSLAAATPAEQVERVNAFDMYERGLIEHVRGNLQAPVAEPKPAGPKPLRLKVHPYEGKEGENLAFWVREVELAMDAALISTERLRVAFAPSNLGGRAKIGAYTREATSPGCFTSGLSCVNSFEPLSSR</sequence>
<organism evidence="1 2">
    <name type="scientific">Phytophthora megakarya</name>
    <dbReference type="NCBI Taxonomy" id="4795"/>
    <lineage>
        <taxon>Eukaryota</taxon>
        <taxon>Sar</taxon>
        <taxon>Stramenopiles</taxon>
        <taxon>Oomycota</taxon>
        <taxon>Peronosporomycetes</taxon>
        <taxon>Peronosporales</taxon>
        <taxon>Peronosporaceae</taxon>
        <taxon>Phytophthora</taxon>
    </lineage>
</organism>
<gene>
    <name evidence="1" type="ORF">PHMEG_00036622</name>
</gene>
<comment type="caution">
    <text evidence="1">The sequence shown here is derived from an EMBL/GenBank/DDBJ whole genome shotgun (WGS) entry which is preliminary data.</text>
</comment>
<protein>
    <submittedName>
        <fullName evidence="1">Gag Polyprotein</fullName>
    </submittedName>
</protein>
<dbReference type="AlphaFoldDB" id="A0A225UNY4"/>
<dbReference type="Proteomes" id="UP000198211">
    <property type="component" value="Unassembled WGS sequence"/>
</dbReference>
<proteinExistence type="predicted"/>
<keyword evidence="2" id="KW-1185">Reference proteome</keyword>
<reference evidence="2" key="1">
    <citation type="submission" date="2017-03" db="EMBL/GenBank/DDBJ databases">
        <title>Phytopthora megakarya and P. palmivora, two closely related causual agents of cacao black pod achieved similar genome size and gene model numbers by different mechanisms.</title>
        <authorList>
            <person name="Ali S."/>
            <person name="Shao J."/>
            <person name="Larry D.J."/>
            <person name="Kronmiller B."/>
            <person name="Shen D."/>
            <person name="Strem M.D."/>
            <person name="Melnick R.L."/>
            <person name="Guiltinan M.J."/>
            <person name="Tyler B.M."/>
            <person name="Meinhardt L.W."/>
            <person name="Bailey B.A."/>
        </authorList>
    </citation>
    <scope>NUCLEOTIDE SEQUENCE [LARGE SCALE GENOMIC DNA]</scope>
    <source>
        <strain evidence="2">zdho120</strain>
    </source>
</reference>
<name>A0A225UNY4_9STRA</name>
<accession>A0A225UNY4</accession>
<evidence type="ECO:0000313" key="2">
    <source>
        <dbReference type="Proteomes" id="UP000198211"/>
    </source>
</evidence>
<evidence type="ECO:0000313" key="1">
    <source>
        <dbReference type="EMBL" id="OWY93829.1"/>
    </source>
</evidence>